<evidence type="ECO:0000313" key="2">
    <source>
        <dbReference type="Proteomes" id="UP000005640"/>
    </source>
</evidence>
<reference evidence="1 2" key="3">
    <citation type="journal article" date="2006" name="Nature">
        <title>The DNA sequence and biological annotation of human chromosome 1.</title>
        <authorList>
            <person name="Gregory S.G."/>
            <person name="Barlow K.F."/>
            <person name="McLay K.E."/>
            <person name="Kaul R."/>
            <person name="Swarbreck D."/>
            <person name="Dunham A."/>
            <person name="Scott C.E."/>
            <person name="Howe K.L."/>
            <person name="Woodfine K."/>
            <person name="Spencer C.C."/>
            <person name="Jones M.C."/>
            <person name="Gillson C."/>
            <person name="Searle S."/>
            <person name="Zhou Y."/>
            <person name="Kokocinski F."/>
            <person name="McDonald L."/>
            <person name="Evans R."/>
            <person name="Phillips K."/>
            <person name="Atkinson A."/>
            <person name="Cooper R."/>
            <person name="Jones C."/>
            <person name="Hall R.E."/>
            <person name="Andrews T.D."/>
            <person name="Lloyd C."/>
            <person name="Ainscough R."/>
            <person name="Almeida J.P."/>
            <person name="Ambrose K.D."/>
            <person name="Anderson F."/>
            <person name="Andrew R.W."/>
            <person name="Ashwell R.I."/>
            <person name="Aubin K."/>
            <person name="Babbage A.K."/>
            <person name="Bagguley C.L."/>
            <person name="Bailey J."/>
            <person name="Beasley H."/>
            <person name="Bethel G."/>
            <person name="Bird C.P."/>
            <person name="Bray-Allen S."/>
            <person name="Brown J.Y."/>
            <person name="Brown A.J."/>
            <person name="Buckley D."/>
            <person name="Burton J."/>
            <person name="Bye J."/>
            <person name="Carder C."/>
            <person name="Chapman J.C."/>
            <person name="Clark S.Y."/>
            <person name="Clarke G."/>
            <person name="Clee C."/>
            <person name="Cobley V."/>
            <person name="Collier R.E."/>
            <person name="Corby N."/>
            <person name="Coville G.J."/>
            <person name="Davies J."/>
            <person name="Deadman R."/>
            <person name="Dunn M."/>
            <person name="Earthrowl M."/>
            <person name="Ellington A.G."/>
            <person name="Errington H."/>
            <person name="Frankish A."/>
            <person name="Frankland J."/>
            <person name="French L."/>
            <person name="Garner P."/>
            <person name="Garnett J."/>
            <person name="Gay L."/>
            <person name="Ghori M.R."/>
            <person name="Gibson R."/>
            <person name="Gilby L.M."/>
            <person name="Gillett W."/>
            <person name="Glithero R.J."/>
            <person name="Grafham D.V."/>
            <person name="Griffiths C."/>
            <person name="Griffiths-Jones S."/>
            <person name="Grocock R."/>
            <person name="Hammond S."/>
            <person name="Harrison E.S."/>
            <person name="Hart E."/>
            <person name="Haugen E."/>
            <person name="Heath P.D."/>
            <person name="Holmes S."/>
            <person name="Holt K."/>
            <person name="Howden P.J."/>
            <person name="Hunt A.R."/>
            <person name="Hunt S.E."/>
            <person name="Hunter G."/>
            <person name="Isherwood J."/>
            <person name="James R."/>
            <person name="Johnson C."/>
            <person name="Johnson D."/>
            <person name="Joy A."/>
            <person name="Kay M."/>
            <person name="Kershaw J.K."/>
            <person name="Kibukawa M."/>
            <person name="Kimberley A.M."/>
            <person name="King A."/>
            <person name="Knights A.J."/>
            <person name="Lad H."/>
            <person name="Laird G."/>
            <person name="Lawlor S."/>
            <person name="Leongamornlert D.A."/>
            <person name="Lloyd D.M."/>
            <person name="Loveland J."/>
            <person name="Lovell J."/>
            <person name="Lush M.J."/>
            <person name="Lyne R."/>
            <person name="Martin S."/>
            <person name="Mashreghi-Mohammadi M."/>
            <person name="Matthews L."/>
            <person name="Matthews N.S."/>
            <person name="McLaren S."/>
            <person name="Milne S."/>
            <person name="Mistry S."/>
            <person name="Moore M.J."/>
            <person name="Nickerson T."/>
            <person name="O'Dell C.N."/>
            <person name="Oliver K."/>
            <person name="Palmeiri A."/>
            <person name="Palmer S.A."/>
            <person name="Parker A."/>
            <person name="Patel D."/>
            <person name="Pearce A.V."/>
            <person name="Peck A.I."/>
            <person name="Pelan S."/>
            <person name="Phelps K."/>
            <person name="Phillimore B.J."/>
            <person name="Plumb R."/>
            <person name="Rajan J."/>
            <person name="Raymond C."/>
            <person name="Rouse G."/>
            <person name="Saenphimmachak C."/>
            <person name="Sehra H.K."/>
            <person name="Sheridan E."/>
            <person name="Shownkeen R."/>
            <person name="Sims S."/>
            <person name="Skuce C.D."/>
            <person name="Smith M."/>
            <person name="Steward C."/>
            <person name="Subramanian S."/>
            <person name="Sycamore N."/>
            <person name="Tracey A."/>
            <person name="Tromans A."/>
            <person name="Van Helmond Z."/>
            <person name="Wall M."/>
            <person name="Wallis J.M."/>
            <person name="White S."/>
            <person name="Whitehead S.L."/>
            <person name="Wilkinson J.E."/>
            <person name="Willey D.L."/>
            <person name="Williams H."/>
            <person name="Wilming L."/>
            <person name="Wray P.W."/>
            <person name="Wu Z."/>
            <person name="Coulson A."/>
            <person name="Vaudin M."/>
            <person name="Sulston J.E."/>
            <person name="Durbin R."/>
            <person name="Hubbard T."/>
            <person name="Wooster R."/>
            <person name="Dunham I."/>
            <person name="Carter N.P."/>
            <person name="McVean G."/>
            <person name="Ross M.T."/>
            <person name="Harrow J."/>
            <person name="Olson M.V."/>
            <person name="Beck S."/>
            <person name="Rogers J."/>
            <person name="Bentley D.R."/>
            <person name="Banerjee R."/>
            <person name="Bryant S.P."/>
            <person name="Burford D.C."/>
            <person name="Burrill W.D."/>
            <person name="Clegg S.M."/>
            <person name="Dhami P."/>
            <person name="Dovey O."/>
            <person name="Faulkner L.M."/>
            <person name="Gribble S.M."/>
            <person name="Langford C.F."/>
            <person name="Pandian R.D."/>
            <person name="Porter K.M."/>
            <person name="Prigmore E."/>
        </authorList>
    </citation>
    <scope>NUCLEOTIDE SEQUENCE [LARGE SCALE GENOMIC DNA]</scope>
</reference>
<dbReference type="AlphaFoldDB" id="A0A1W2PPV2"/>
<keyword evidence="2" id="KW-1185">Reference proteome</keyword>
<dbReference type="EMBL" id="AL691452">
    <property type="status" value="NOT_ANNOTATED_CDS"/>
    <property type="molecule type" value="Genomic_DNA"/>
</dbReference>
<dbReference type="ChiTaRS" id="CR2">
    <property type="organism name" value="human"/>
</dbReference>
<sequence length="39" mass="4621">NSSCGEGNHLPTTPCYLQWGTHREFLRRFSIWNHGHLHM</sequence>
<dbReference type="Ensembl" id="ENST00000640301.1">
    <property type="protein sequence ID" value="ENSP00000491608.1"/>
    <property type="gene ID" value="ENSG00000117322.19"/>
</dbReference>
<reference evidence="1" key="5">
    <citation type="submission" date="2025-09" db="UniProtKB">
        <authorList>
            <consortium name="Ensembl"/>
        </authorList>
    </citation>
    <scope>IDENTIFICATION</scope>
</reference>
<reference evidence="1" key="4">
    <citation type="submission" date="2025-08" db="UniProtKB">
        <authorList>
            <consortium name="Ensembl"/>
        </authorList>
    </citation>
    <scope>IDENTIFICATION</scope>
</reference>
<protein>
    <submittedName>
        <fullName evidence="1">Complement C3d receptor 2</fullName>
    </submittedName>
</protein>
<dbReference type="Ensembl" id="ENST00000640301.1">
    <property type="protein sequence ID" value="ENSP00000491608.1"/>
    <property type="gene ID" value="ENSG00000117322.20"/>
</dbReference>
<dbReference type="Antibodypedia" id="3624">
    <property type="antibodies" value="1737 antibodies from 50 providers"/>
</dbReference>
<reference evidence="1 2" key="1">
    <citation type="journal article" date="2001" name="Nature">
        <title>Initial sequencing and analysis of the human genome.</title>
        <authorList>
            <consortium name="International Human Genome Sequencing Consortium"/>
            <person name="Lander E.S."/>
            <person name="Linton L.M."/>
            <person name="Birren B."/>
            <person name="Nusbaum C."/>
            <person name="Zody M.C."/>
            <person name="Baldwin J."/>
            <person name="Devon K."/>
            <person name="Dewar K."/>
            <person name="Doyle M."/>
            <person name="FitzHugh W."/>
            <person name="Funke R."/>
            <person name="Gage D."/>
            <person name="Harris K."/>
            <person name="Heaford A."/>
            <person name="Howland J."/>
            <person name="Kann L."/>
            <person name="Lehoczky J."/>
            <person name="LeVine R."/>
            <person name="McEwan P."/>
            <person name="McKernan K."/>
            <person name="Meldrim J."/>
            <person name="Mesirov J.P."/>
            <person name="Miranda C."/>
            <person name="Morris W."/>
            <person name="Naylor J."/>
            <person name="Raymond C."/>
            <person name="Rosetti M."/>
            <person name="Santos R."/>
            <person name="Sheridan A."/>
            <person name="Sougnez C."/>
            <person name="Stange-Thomann N."/>
            <person name="Stojanovic N."/>
            <person name="Subramanian A."/>
            <person name="Wyman D."/>
            <person name="Rogers J."/>
            <person name="Sulston J."/>
            <person name="Ainscough R."/>
            <person name="Beck S."/>
            <person name="Bentley D."/>
            <person name="Burton J."/>
            <person name="Clee C."/>
            <person name="Carter N."/>
            <person name="Coulson A."/>
            <person name="Deadman R."/>
            <person name="Deloukas P."/>
            <person name="Dunham A."/>
            <person name="Dunham I."/>
            <person name="Durbin R."/>
            <person name="French L."/>
            <person name="Grafham D."/>
            <person name="Gregory S."/>
            <person name="Hubbard T."/>
            <person name="Humphray S."/>
            <person name="Hunt A."/>
            <person name="Jones M."/>
            <person name="Lloyd C."/>
            <person name="McMurray A."/>
            <person name="Matthews L."/>
            <person name="Mercer S."/>
            <person name="Milne S."/>
            <person name="Mullikin J.C."/>
            <person name="Mungall A."/>
            <person name="Plumb R."/>
            <person name="Ross M."/>
            <person name="Shownkeen R."/>
            <person name="Sims S."/>
            <person name="Waterston R.H."/>
            <person name="Wilson R.K."/>
            <person name="Hillier L.W."/>
            <person name="McPherson J.D."/>
            <person name="Marra M.A."/>
            <person name="Mardis E.R."/>
            <person name="Fulton L.A."/>
            <person name="Chinwalla A.T."/>
            <person name="Pepin K.H."/>
            <person name="Gish W.R."/>
            <person name="Chissoe S.L."/>
            <person name="Wendl M.C."/>
            <person name="Delehaunty K.D."/>
            <person name="Miner T.L."/>
            <person name="Delehaunty A."/>
            <person name="Kramer J.B."/>
            <person name="Cook L.L."/>
            <person name="Fulton R.S."/>
            <person name="Johnson D.L."/>
            <person name="Minx P.J."/>
            <person name="Clifton S.W."/>
            <person name="Hawkins T."/>
            <person name="Branscomb E."/>
            <person name="Predki P."/>
            <person name="Richardson P."/>
            <person name="Wenning S."/>
            <person name="Slezak T."/>
            <person name="Doggett N."/>
            <person name="Cheng J.F."/>
            <person name="Olsen A."/>
            <person name="Lucas S."/>
            <person name="Elkin C."/>
            <person name="Uberbacher E."/>
            <person name="Frazier M."/>
            <person name="Gibbs R.A."/>
            <person name="Muzny D.M."/>
            <person name="Scherer S.E."/>
            <person name="Bouck J.B."/>
            <person name="Sodergren E.J."/>
            <person name="Worley K.C."/>
            <person name="Rives C.M."/>
            <person name="Gorrell J.H."/>
            <person name="Metzker M.L."/>
            <person name="Naylor S.L."/>
            <person name="Kucherlapati R.S."/>
            <person name="Nelson D.L."/>
            <person name="Weinstock G.M."/>
            <person name="Sakaki Y."/>
            <person name="Fujiyama A."/>
            <person name="Hattori M."/>
            <person name="Yada T."/>
            <person name="Toyoda A."/>
            <person name="Itoh T."/>
            <person name="Kawagoe C."/>
            <person name="Watanabe H."/>
            <person name="Totoki Y."/>
            <person name="Taylor T."/>
            <person name="Weissenbach J."/>
            <person name="Heilig R."/>
            <person name="Saurin W."/>
            <person name="Artiguenave F."/>
            <person name="Brottier P."/>
            <person name="Bruls T."/>
            <person name="Pelletier E."/>
            <person name="Robert C."/>
            <person name="Wincker P."/>
            <person name="Smith D.R."/>
            <person name="Doucette-Stamm L."/>
            <person name="Rubenfield M."/>
            <person name="Weinstock K."/>
            <person name="Lee H.M."/>
            <person name="Dubois J."/>
            <person name="Rosenthal A."/>
            <person name="Platzer M."/>
            <person name="Nyakatura G."/>
            <person name="Taudien S."/>
            <person name="Rump A."/>
            <person name="Yang H."/>
            <person name="Yu J."/>
            <person name="Wang J."/>
            <person name="Huang G."/>
            <person name="Gu J."/>
            <person name="Hood L."/>
            <person name="Rowen L."/>
            <person name="Madan A."/>
            <person name="Qin S."/>
            <person name="Davis R.W."/>
            <person name="Federspiel N.A."/>
            <person name="Abola A.P."/>
            <person name="Proctor M.J."/>
            <person name="Myers R.M."/>
            <person name="Schmutz J."/>
            <person name="Dickson M."/>
            <person name="Grimwood J."/>
            <person name="Cox D.R."/>
            <person name="Olson M.V."/>
            <person name="Kaul R."/>
            <person name="Raymond C."/>
            <person name="Shimizu N."/>
            <person name="Kawasaki K."/>
            <person name="Minoshima S."/>
            <person name="Evans G.A."/>
            <person name="Athanasiou M."/>
            <person name="Schultz R."/>
            <person name="Roe B.A."/>
            <person name="Chen F."/>
            <person name="Pan H."/>
            <person name="Ramser J."/>
            <person name="Lehrach H."/>
            <person name="Reinhardt R."/>
            <person name="McCombie W.R."/>
            <person name="de la Bastide M."/>
            <person name="Dedhia N."/>
            <person name="Blocker H."/>
            <person name="Hornischer K."/>
            <person name="Nordsiek G."/>
            <person name="Agarwala R."/>
            <person name="Aravind L."/>
            <person name="Bailey J.A."/>
            <person name="Bateman A."/>
            <person name="Batzoglou S."/>
            <person name="Birney E."/>
            <person name="Bork P."/>
            <person name="Brown D.G."/>
            <person name="Burge C.B."/>
            <person name="Cerutti L."/>
            <person name="Chen H.C."/>
            <person name="Church D."/>
            <person name="Clamp M."/>
            <person name="Copley R.R."/>
            <person name="Doerks T."/>
            <person name="Eddy S.R."/>
            <person name="Eichler E.E."/>
            <person name="Furey T.S."/>
            <person name="Galagan J."/>
            <person name="Gilbert J.G."/>
            <person name="Harmon C."/>
            <person name="Hayashizaki Y."/>
            <person name="Haussler D."/>
            <person name="Hermjakob H."/>
            <person name="Hokamp K."/>
            <person name="Jang W."/>
            <person name="Johnson L.S."/>
            <person name="Jones T.A."/>
            <person name="Kasif S."/>
            <person name="Kaspryzk A."/>
            <person name="Kennedy S."/>
            <person name="Kent W.J."/>
            <person name="Kitts P."/>
            <person name="Koonin E.V."/>
            <person name="Korf I."/>
            <person name="Kulp D."/>
            <person name="Lancet D."/>
            <person name="Lowe T.M."/>
            <person name="McLysaght A."/>
            <person name="Mikkelsen T."/>
            <person name="Moran J.V."/>
            <person name="Mulder N."/>
            <person name="Pollara V.J."/>
            <person name="Ponting C.P."/>
            <person name="Schuler G."/>
            <person name="Schultz J."/>
            <person name="Slater G."/>
            <person name="Smit A.F."/>
            <person name="Stupka E."/>
            <person name="Szustakowski J."/>
            <person name="Thierry-Mieg D."/>
            <person name="Thierry-Mieg J."/>
            <person name="Wagner L."/>
            <person name="Wallis J."/>
            <person name="Wheeler R."/>
            <person name="Williams A."/>
            <person name="Wolf Y.I."/>
            <person name="Wolfe K.H."/>
            <person name="Yang S.P."/>
            <person name="Yeh R.F."/>
            <person name="Collins F."/>
            <person name="Guyer M.S."/>
            <person name="Peterson J."/>
            <person name="Felsenfeld A."/>
            <person name="Wetterstrand K.A."/>
            <person name="Patrinos A."/>
            <person name="Morgan M.J."/>
            <person name="de Jong P."/>
            <person name="Catanese J.J."/>
            <person name="Osoegawa K."/>
            <person name="Shizuya H."/>
            <person name="Choi S."/>
            <person name="Chen Y.J."/>
        </authorList>
    </citation>
    <scope>NUCLEOTIDE SEQUENCE [LARGE SCALE GENOMIC DNA]</scope>
</reference>
<dbReference type="VEuPathDB" id="HostDB:ENSG00000117322"/>
<reference evidence="1 2" key="2">
    <citation type="journal article" date="2004" name="Nature">
        <title>Finishing the euchromatic sequence of the human genome.</title>
        <authorList>
            <consortium name="International Human Genome Sequencing Consortium"/>
        </authorList>
    </citation>
    <scope>NUCLEOTIDE SEQUENCE [LARGE SCALE GENOMIC DNA]</scope>
</reference>
<dbReference type="HGNC" id="HGNC:2336">
    <property type="gene designation" value="CR2"/>
</dbReference>
<dbReference type="Proteomes" id="UP000005640">
    <property type="component" value="Chromosome 1"/>
</dbReference>
<dbReference type="OrthoDB" id="5804959at2759"/>
<dbReference type="OpenTargets" id="ENSG00000117322"/>
<accession>A0A1W2PPV2</accession>
<dbReference type="Bgee" id="ENSG00000117322">
    <property type="expression patterns" value="Expressed in secondary oocyte and 112 other cell types or tissues"/>
</dbReference>
<evidence type="ECO:0000313" key="1">
    <source>
        <dbReference type="Ensembl" id="ENSP00000491608.1"/>
    </source>
</evidence>
<dbReference type="EMBL" id="AL391597">
    <property type="status" value="NOT_ANNOTATED_CDS"/>
    <property type="molecule type" value="Genomic_DNA"/>
</dbReference>
<dbReference type="ExpressionAtlas" id="A0A1W2PPV2">
    <property type="expression patterns" value="baseline and differential"/>
</dbReference>
<name>A0A1W2PPV2_HUMAN</name>
<gene>
    <name evidence="1" type="primary">CR2</name>
</gene>
<proteinExistence type="predicted"/>
<dbReference type="GeneTree" id="ENSGT00940000161110"/>
<feature type="non-terminal residue" evidence="1">
    <location>
        <position position="1"/>
    </location>
</feature>
<organism evidence="1 2">
    <name type="scientific">Homo sapiens</name>
    <name type="common">Human</name>
    <dbReference type="NCBI Taxonomy" id="9606"/>
    <lineage>
        <taxon>Eukaryota</taxon>
        <taxon>Metazoa</taxon>
        <taxon>Chordata</taxon>
        <taxon>Craniata</taxon>
        <taxon>Vertebrata</taxon>
        <taxon>Euteleostomi</taxon>
        <taxon>Mammalia</taxon>
        <taxon>Eutheria</taxon>
        <taxon>Euarchontoglires</taxon>
        <taxon>Primates</taxon>
        <taxon>Haplorrhini</taxon>
        <taxon>Catarrhini</taxon>
        <taxon>Hominidae</taxon>
        <taxon>Homo</taxon>
    </lineage>
</organism>